<name>A0A2M4DGQ5_ANODA</name>
<feature type="compositionally biased region" description="Basic residues" evidence="1">
    <location>
        <begin position="38"/>
        <end position="56"/>
    </location>
</feature>
<feature type="region of interest" description="Disordered" evidence="1">
    <location>
        <begin position="38"/>
        <end position="74"/>
    </location>
</feature>
<proteinExistence type="predicted"/>
<dbReference type="EMBL" id="GGFL01012538">
    <property type="protein sequence ID" value="MBW76716.1"/>
    <property type="molecule type" value="Transcribed_RNA"/>
</dbReference>
<evidence type="ECO:0000313" key="2">
    <source>
        <dbReference type="EMBL" id="MBW76716.1"/>
    </source>
</evidence>
<organism evidence="2">
    <name type="scientific">Anopheles darlingi</name>
    <name type="common">Mosquito</name>
    <dbReference type="NCBI Taxonomy" id="43151"/>
    <lineage>
        <taxon>Eukaryota</taxon>
        <taxon>Metazoa</taxon>
        <taxon>Ecdysozoa</taxon>
        <taxon>Arthropoda</taxon>
        <taxon>Hexapoda</taxon>
        <taxon>Insecta</taxon>
        <taxon>Pterygota</taxon>
        <taxon>Neoptera</taxon>
        <taxon>Endopterygota</taxon>
        <taxon>Diptera</taxon>
        <taxon>Nematocera</taxon>
        <taxon>Culicoidea</taxon>
        <taxon>Culicidae</taxon>
        <taxon>Anophelinae</taxon>
        <taxon>Anopheles</taxon>
    </lineage>
</organism>
<protein>
    <submittedName>
        <fullName evidence="2">Putative secreted protein</fullName>
    </submittedName>
</protein>
<evidence type="ECO:0000256" key="1">
    <source>
        <dbReference type="SAM" id="MobiDB-lite"/>
    </source>
</evidence>
<reference evidence="2" key="1">
    <citation type="submission" date="2018-01" db="EMBL/GenBank/DDBJ databases">
        <title>An insight into the sialome of Amazonian anophelines.</title>
        <authorList>
            <person name="Ribeiro J.M."/>
            <person name="Scarpassa V."/>
            <person name="Calvo E."/>
        </authorList>
    </citation>
    <scope>NUCLEOTIDE SEQUENCE</scope>
</reference>
<dbReference type="AlphaFoldDB" id="A0A2M4DGQ5"/>
<accession>A0A2M4DGQ5</accession>
<sequence length="128" mass="13816">MIGSPITLSLCRAPSLPLFLSLSLHSIPSLQARVFRTRKAGSLARRKKTKNKKQKNKGPTADPRSARSGSGSCAAGLATATTTTTMAMAIECERDPRVELQQKAPSFVTSFEFETNKRQLISARALPA</sequence>